<feature type="compositionally biased region" description="Basic and acidic residues" evidence="1">
    <location>
        <begin position="118"/>
        <end position="139"/>
    </location>
</feature>
<organism evidence="3 4">
    <name type="scientific">Enterococcus hirae</name>
    <dbReference type="NCBI Taxonomy" id="1354"/>
    <lineage>
        <taxon>Bacteria</taxon>
        <taxon>Bacillati</taxon>
        <taxon>Bacillota</taxon>
        <taxon>Bacilli</taxon>
        <taxon>Lactobacillales</taxon>
        <taxon>Enterococcaceae</taxon>
        <taxon>Enterococcus</taxon>
    </lineage>
</organism>
<evidence type="ECO:0000313" key="4">
    <source>
        <dbReference type="Proteomes" id="UP000352698"/>
    </source>
</evidence>
<dbReference type="InterPro" id="IPR005046">
    <property type="entry name" value="DUF285"/>
</dbReference>
<reference evidence="3 4" key="1">
    <citation type="submission" date="2019-05" db="EMBL/GenBank/DDBJ databases">
        <authorList>
            <consortium name="Pathogen Informatics"/>
        </authorList>
    </citation>
    <scope>NUCLEOTIDE SEQUENCE [LARGE SCALE GENOMIC DNA]</scope>
    <source>
        <strain evidence="3 4">NCTC12204</strain>
    </source>
</reference>
<sequence>MKATKVVGLCSAILASNLCLITTNVCAQATNPSDTQVTQNYSEEKDLVLNPLDPLKTVQSEENGLEEDQEISPEGASSQTTSENLTASSENEETEQKEAETIETSETESSSSSETSDTTEKQAEEKAQTDSSKTKETGNEKATATATGTADPEIVLADWDVTVTGSTATINKYVGPVNITRAKRVIPTLEDLQALDPMKYAQCTEVFIEKIAINRAAAFTDNSTNILRVSSNGSKVKYAGDSMEKICSNRRYLKVLDLNNLDVSNVTNMNNAFSDLNYIKEIGISTWDTSSVKDMSNMFAGSSLEVLYIPNLRTNGANTTHMFSGTTYAGGRFLVVTDDPHLLNEYKFTQTPALLNISSGDGQYPDGTTGIKKYFNTVAVDSKQGSLDAINRWMQENQPLRAGYEFAGWEVNFTNPWTIAPGKDLFAITNSTYKPTWKKVTEPNVPGESIKPNPDSKENLALAYLPKSFNIPTTQLQESGQQSIPLENGSGFHIGVKDQNSGSTWQLNAQLVWNTPGIEGSYIQSKNTNGQVYKNNNNGQSPVQESDFTPISEVTGTANLQIGTGAEVCVMQVNQNVPSGVYDFALGDAELVIPEVAQVQANQYAGQVNWNLVKAP</sequence>
<gene>
    <name evidence="3" type="ORF">NCTC12204_02488</name>
</gene>
<dbReference type="InterPro" id="IPR011889">
    <property type="entry name" value="Liste_lipo_26"/>
</dbReference>
<feature type="compositionally biased region" description="Low complexity" evidence="1">
    <location>
        <begin position="107"/>
        <end position="116"/>
    </location>
</feature>
<dbReference type="Pfam" id="PF03382">
    <property type="entry name" value="DUF285"/>
    <property type="match status" value="1"/>
</dbReference>
<name>A0A7Z9DKH5_ENTHR</name>
<evidence type="ECO:0000313" key="3">
    <source>
        <dbReference type="EMBL" id="VTQ69680.1"/>
    </source>
</evidence>
<comment type="caution">
    <text evidence="3">The sequence shown here is derived from an EMBL/GenBank/DDBJ whole genome shotgun (WGS) entry which is preliminary data.</text>
</comment>
<dbReference type="NCBIfam" id="TIGR02167">
    <property type="entry name" value="Liste_lipo_26"/>
    <property type="match status" value="1"/>
</dbReference>
<dbReference type="RefSeq" id="WP_010736989.1">
    <property type="nucleotide sequence ID" value="NZ_CABEEP010000001.1"/>
</dbReference>
<keyword evidence="3" id="KW-0449">Lipoprotein</keyword>
<protein>
    <submittedName>
        <fullName evidence="3">Membrane associated lipoprotein</fullName>
    </submittedName>
</protein>
<feature type="chain" id="PRO_5038669852" evidence="2">
    <location>
        <begin position="28"/>
        <end position="616"/>
    </location>
</feature>
<proteinExistence type="predicted"/>
<dbReference type="EMBL" id="CABEEP010000001">
    <property type="protein sequence ID" value="VTQ69680.1"/>
    <property type="molecule type" value="Genomic_DNA"/>
</dbReference>
<feature type="compositionally biased region" description="Polar residues" evidence="1">
    <location>
        <begin position="75"/>
        <end position="89"/>
    </location>
</feature>
<feature type="region of interest" description="Disordered" evidence="1">
    <location>
        <begin position="60"/>
        <end position="147"/>
    </location>
</feature>
<feature type="signal peptide" evidence="2">
    <location>
        <begin position="1"/>
        <end position="27"/>
    </location>
</feature>
<dbReference type="Proteomes" id="UP000352698">
    <property type="component" value="Unassembled WGS sequence"/>
</dbReference>
<evidence type="ECO:0000256" key="1">
    <source>
        <dbReference type="SAM" id="MobiDB-lite"/>
    </source>
</evidence>
<accession>A0A7Z9DKH5</accession>
<dbReference type="AlphaFoldDB" id="A0A7Z9DKH5"/>
<evidence type="ECO:0000256" key="2">
    <source>
        <dbReference type="SAM" id="SignalP"/>
    </source>
</evidence>
<keyword evidence="2" id="KW-0732">Signal</keyword>